<evidence type="ECO:0000256" key="1">
    <source>
        <dbReference type="ARBA" id="ARBA00022475"/>
    </source>
</evidence>
<keyword evidence="1" id="KW-1003">Cell membrane</keyword>
<dbReference type="EMBL" id="QMFB01000006">
    <property type="protein sequence ID" value="RAV20873.1"/>
    <property type="molecule type" value="Genomic_DNA"/>
</dbReference>
<dbReference type="AlphaFoldDB" id="A0A329MQ55"/>
<evidence type="ECO:0000256" key="5">
    <source>
        <dbReference type="ARBA" id="ARBA00023288"/>
    </source>
</evidence>
<dbReference type="PROSITE" id="PS51257">
    <property type="entry name" value="PROKAR_LIPOPROTEIN"/>
    <property type="match status" value="1"/>
</dbReference>
<dbReference type="SUPFAM" id="SSF53850">
    <property type="entry name" value="Periplasmic binding protein-like II"/>
    <property type="match status" value="1"/>
</dbReference>
<feature type="signal peptide" evidence="6">
    <location>
        <begin position="1"/>
        <end position="28"/>
    </location>
</feature>
<gene>
    <name evidence="7" type="ORF">DQG23_12330</name>
</gene>
<keyword evidence="8" id="KW-1185">Reference proteome</keyword>
<evidence type="ECO:0000256" key="4">
    <source>
        <dbReference type="ARBA" id="ARBA00023139"/>
    </source>
</evidence>
<proteinExistence type="predicted"/>
<dbReference type="PANTHER" id="PTHR43649">
    <property type="entry name" value="ARABINOSE-BINDING PROTEIN-RELATED"/>
    <property type="match status" value="1"/>
</dbReference>
<dbReference type="InterPro" id="IPR006059">
    <property type="entry name" value="SBP"/>
</dbReference>
<evidence type="ECO:0000313" key="8">
    <source>
        <dbReference type="Proteomes" id="UP000250369"/>
    </source>
</evidence>
<keyword evidence="3" id="KW-0472">Membrane</keyword>
<reference evidence="7 8" key="1">
    <citation type="journal article" date="2009" name="Int. J. Syst. Evol. Microbiol.">
        <title>Paenibacillus contaminans sp. nov., isolated from a contaminated laboratory plate.</title>
        <authorList>
            <person name="Chou J.H."/>
            <person name="Lee J.H."/>
            <person name="Lin M.C."/>
            <person name="Chang P.S."/>
            <person name="Arun A.B."/>
            <person name="Young C.C."/>
            <person name="Chen W.M."/>
        </authorList>
    </citation>
    <scope>NUCLEOTIDE SEQUENCE [LARGE SCALE GENOMIC DNA]</scope>
    <source>
        <strain evidence="7 8">CKOBP-6</strain>
    </source>
</reference>
<feature type="chain" id="PRO_5038355862" evidence="6">
    <location>
        <begin position="29"/>
        <end position="548"/>
    </location>
</feature>
<protein>
    <submittedName>
        <fullName evidence="7">ABC transporter substrate-binding protein</fullName>
    </submittedName>
</protein>
<keyword evidence="2 6" id="KW-0732">Signal</keyword>
<organism evidence="7 8">
    <name type="scientific">Paenibacillus contaminans</name>
    <dbReference type="NCBI Taxonomy" id="450362"/>
    <lineage>
        <taxon>Bacteria</taxon>
        <taxon>Bacillati</taxon>
        <taxon>Bacillota</taxon>
        <taxon>Bacilli</taxon>
        <taxon>Bacillales</taxon>
        <taxon>Paenibacillaceae</taxon>
        <taxon>Paenibacillus</taxon>
    </lineage>
</organism>
<dbReference type="OrthoDB" id="9787283at2"/>
<keyword evidence="4" id="KW-0564">Palmitate</keyword>
<dbReference type="InterPro" id="IPR050490">
    <property type="entry name" value="Bact_solute-bd_prot1"/>
</dbReference>
<evidence type="ECO:0000313" key="7">
    <source>
        <dbReference type="EMBL" id="RAV20873.1"/>
    </source>
</evidence>
<dbReference type="Pfam" id="PF01547">
    <property type="entry name" value="SBP_bac_1"/>
    <property type="match status" value="1"/>
</dbReference>
<evidence type="ECO:0000256" key="6">
    <source>
        <dbReference type="SAM" id="SignalP"/>
    </source>
</evidence>
<dbReference type="Proteomes" id="UP000250369">
    <property type="component" value="Unassembled WGS sequence"/>
</dbReference>
<dbReference type="Gene3D" id="3.40.190.10">
    <property type="entry name" value="Periplasmic binding protein-like II"/>
    <property type="match status" value="2"/>
</dbReference>
<keyword evidence="5" id="KW-0449">Lipoprotein</keyword>
<dbReference type="PANTHER" id="PTHR43649:SF33">
    <property type="entry name" value="POLYGALACTURONAN_RHAMNOGALACTURONAN-BINDING PROTEIN YTCQ"/>
    <property type="match status" value="1"/>
</dbReference>
<evidence type="ECO:0000256" key="2">
    <source>
        <dbReference type="ARBA" id="ARBA00022729"/>
    </source>
</evidence>
<name>A0A329MQ55_9BACL</name>
<accession>A0A329MQ55</accession>
<dbReference type="RefSeq" id="WP_113031152.1">
    <property type="nucleotide sequence ID" value="NZ_QMFB01000006.1"/>
</dbReference>
<comment type="caution">
    <text evidence="7">The sequence shown here is derived from an EMBL/GenBank/DDBJ whole genome shotgun (WGS) entry which is preliminary data.</text>
</comment>
<sequence>MNGNKNKMNEKKWIAVMATSALAIGALAGCGGSASEPSAPPASASPGKEAASKEEVKYPASLTYWVAMNAGVAGTMKSFAEMEVYKQLEKITGTKVEFQHPPVGQDKEQLNLLLASGNLPDVIEYQWTIAPKGPDNAINEKKIIRLNELIERHAPNLSKLLKDNPEFKKLITTDEGNIYVMPYLNPDESVRVFNGPAMRQDWLDKLGLKVPATLKEWEEVLIAFRDKDPNGNGKKDEIPLLFDPKVAEVGHAFIGAYGITTTFYADGGKIKFGPTDPKFKEYLTLLNRWYKEGLIDKDFATIDQKLKDAKMTEGLVGSMAMNVGYGIGTYTTAVTKVNPSFKLVGTPYPVLEPGGKSIGQMDTAFAGRGAAISAQTKNPEQIVKWMDYAYGEAGSLLFNFGTENVSYKLENGYPKLTELMTNNPDKLTLAQAVTKYTHGTFSGPYVYDKRLAEQYSIVMPEQKQASAVWTKADHAKLLPLISQTAEESGKLSSLMNDINTYYQEMFNKFVMGLEPLSSFDKYVETINKMGVDEAIKLKQAALDRYNKR</sequence>
<evidence type="ECO:0000256" key="3">
    <source>
        <dbReference type="ARBA" id="ARBA00023136"/>
    </source>
</evidence>